<dbReference type="InterPro" id="IPR001680">
    <property type="entry name" value="WD40_rpt"/>
</dbReference>
<dbReference type="GO" id="GO:0006888">
    <property type="term" value="P:endoplasmic reticulum to Golgi vesicle-mediated transport"/>
    <property type="evidence" value="ECO:0007669"/>
    <property type="project" value="TreeGrafter"/>
</dbReference>
<evidence type="ECO:0000256" key="10">
    <source>
        <dbReference type="ARBA" id="ARBA00023136"/>
    </source>
</evidence>
<keyword evidence="3" id="KW-0853">WD repeat</keyword>
<proteinExistence type="predicted"/>
<dbReference type="EMBL" id="MCFD01000011">
    <property type="protein sequence ID" value="ORX68033.1"/>
    <property type="molecule type" value="Genomic_DNA"/>
</dbReference>
<evidence type="ECO:0000256" key="4">
    <source>
        <dbReference type="ARBA" id="ARBA00022692"/>
    </source>
</evidence>
<evidence type="ECO:0000256" key="2">
    <source>
        <dbReference type="ARBA" id="ARBA00022448"/>
    </source>
</evidence>
<dbReference type="Proteomes" id="UP000193922">
    <property type="component" value="Unassembled WGS sequence"/>
</dbReference>
<dbReference type="PANTHER" id="PTHR23284:SF0">
    <property type="entry name" value="PROLACTIN REGULATORY ELEMENT-BINDING PROTEIN"/>
    <property type="match status" value="1"/>
</dbReference>
<dbReference type="SUPFAM" id="SSF50998">
    <property type="entry name" value="Quinoprotein alcohol dehydrogenase-like"/>
    <property type="match status" value="1"/>
</dbReference>
<dbReference type="RefSeq" id="XP_040741879.1">
    <property type="nucleotide sequence ID" value="XM_040884744.1"/>
</dbReference>
<keyword evidence="8" id="KW-0653">Protein transport</keyword>
<dbReference type="InterPro" id="IPR045260">
    <property type="entry name" value="Sec12-like"/>
</dbReference>
<dbReference type="InterPro" id="IPR015943">
    <property type="entry name" value="WD40/YVTN_repeat-like_dom_sf"/>
</dbReference>
<name>A0A1Y1W3B0_9FUNG</name>
<keyword evidence="5" id="KW-0677">Repeat</keyword>
<evidence type="ECO:0000313" key="12">
    <source>
        <dbReference type="Proteomes" id="UP000193922"/>
    </source>
</evidence>
<keyword evidence="9" id="KW-1133">Transmembrane helix</keyword>
<sequence length="331" mass="35678">MPANLDRFTCDIGFPVGCIGVTSSNEVVLGGGGGPGGSGVKNKLSVYKVDKERQDLDEVSTITLSSNEDAPTCLAVHPKEKTIVSSVNVDKERIEKGENANCRVFKLAKKGIQAGKAAKTMLSTDDMDYQKTIAIEPHGRLVANGSSDGTLAVVEYPSLKPAFPFVEASGEINDVDFNASGKWLVVATDHELKVLASKDGSSVQNIDKPHTTSGEQAVFRSSRFGRAKEQLMGFKAQQKTPVMLKDVLYTVLNTRSRKQAYIAMWNTQTWQRITTRPVCRSAITTFAVSNKGRLLAFATASLQIGICDAHTLRVLVRIPAAHSFAITCAGV</sequence>
<dbReference type="InterPro" id="IPR011047">
    <property type="entry name" value="Quinoprotein_ADH-like_sf"/>
</dbReference>
<gene>
    <name evidence="11" type="ORF">DL89DRAFT_225275</name>
</gene>
<evidence type="ECO:0000256" key="5">
    <source>
        <dbReference type="ARBA" id="ARBA00022737"/>
    </source>
</evidence>
<evidence type="ECO:0000256" key="7">
    <source>
        <dbReference type="ARBA" id="ARBA00022892"/>
    </source>
</evidence>
<evidence type="ECO:0000256" key="3">
    <source>
        <dbReference type="ARBA" id="ARBA00022574"/>
    </source>
</evidence>
<evidence type="ECO:0000256" key="9">
    <source>
        <dbReference type="ARBA" id="ARBA00022989"/>
    </source>
</evidence>
<dbReference type="PANTHER" id="PTHR23284">
    <property type="entry name" value="PROLACTIN REGULATORY ELEMENT BINDING PROTEIN"/>
    <property type="match status" value="1"/>
</dbReference>
<comment type="caution">
    <text evidence="11">The sequence shown here is derived from an EMBL/GenBank/DDBJ whole genome shotgun (WGS) entry which is preliminary data.</text>
</comment>
<dbReference type="OrthoDB" id="2013972at2759"/>
<keyword evidence="2" id="KW-0813">Transport</keyword>
<dbReference type="AlphaFoldDB" id="A0A1Y1W3B0"/>
<accession>A0A1Y1W3B0</accession>
<dbReference type="GO" id="GO:0003400">
    <property type="term" value="P:regulation of COPII vesicle coating"/>
    <property type="evidence" value="ECO:0007669"/>
    <property type="project" value="TreeGrafter"/>
</dbReference>
<keyword evidence="6" id="KW-0256">Endoplasmic reticulum</keyword>
<keyword evidence="4" id="KW-0812">Transmembrane</keyword>
<evidence type="ECO:0000313" key="11">
    <source>
        <dbReference type="EMBL" id="ORX68033.1"/>
    </source>
</evidence>
<dbReference type="Pfam" id="PF00400">
    <property type="entry name" value="WD40"/>
    <property type="match status" value="1"/>
</dbReference>
<dbReference type="Gene3D" id="2.130.10.10">
    <property type="entry name" value="YVTN repeat-like/Quinoprotein amine dehydrogenase"/>
    <property type="match status" value="1"/>
</dbReference>
<evidence type="ECO:0000256" key="1">
    <source>
        <dbReference type="ARBA" id="ARBA00004389"/>
    </source>
</evidence>
<dbReference type="GeneID" id="63801392"/>
<comment type="subcellular location">
    <subcellularLocation>
        <location evidence="1">Endoplasmic reticulum membrane</location>
        <topology evidence="1">Single-pass membrane protein</topology>
    </subcellularLocation>
</comment>
<evidence type="ECO:0000256" key="6">
    <source>
        <dbReference type="ARBA" id="ARBA00022824"/>
    </source>
</evidence>
<dbReference type="GO" id="GO:0005085">
    <property type="term" value="F:guanyl-nucleotide exchange factor activity"/>
    <property type="evidence" value="ECO:0007669"/>
    <property type="project" value="InterPro"/>
</dbReference>
<dbReference type="STRING" id="61395.A0A1Y1W3B0"/>
<keyword evidence="10" id="KW-0472">Membrane</keyword>
<keyword evidence="12" id="KW-1185">Reference proteome</keyword>
<protein>
    <submittedName>
        <fullName evidence="11">WD40 repeat-like protein</fullName>
    </submittedName>
</protein>
<keyword evidence="7" id="KW-0931">ER-Golgi transport</keyword>
<reference evidence="11 12" key="1">
    <citation type="submission" date="2016-07" db="EMBL/GenBank/DDBJ databases">
        <title>Pervasive Adenine N6-methylation of Active Genes in Fungi.</title>
        <authorList>
            <consortium name="DOE Joint Genome Institute"/>
            <person name="Mondo S.J."/>
            <person name="Dannebaum R.O."/>
            <person name="Kuo R.C."/>
            <person name="Labutti K."/>
            <person name="Haridas S."/>
            <person name="Kuo A."/>
            <person name="Salamov A."/>
            <person name="Ahrendt S.R."/>
            <person name="Lipzen A."/>
            <person name="Sullivan W."/>
            <person name="Andreopoulos W.B."/>
            <person name="Clum A."/>
            <person name="Lindquist E."/>
            <person name="Daum C."/>
            <person name="Ramamoorthy G.K."/>
            <person name="Gryganskyi A."/>
            <person name="Culley D."/>
            <person name="Magnuson J.K."/>
            <person name="James T.Y."/>
            <person name="O'Malley M.A."/>
            <person name="Stajich J.E."/>
            <person name="Spatafora J.W."/>
            <person name="Visel A."/>
            <person name="Grigoriev I.V."/>
        </authorList>
    </citation>
    <scope>NUCLEOTIDE SEQUENCE [LARGE SCALE GENOMIC DNA]</scope>
    <source>
        <strain evidence="11 12">ATCC 12442</strain>
    </source>
</reference>
<dbReference type="GO" id="GO:0015031">
    <property type="term" value="P:protein transport"/>
    <property type="evidence" value="ECO:0007669"/>
    <property type="project" value="UniProtKB-KW"/>
</dbReference>
<evidence type="ECO:0000256" key="8">
    <source>
        <dbReference type="ARBA" id="ARBA00022927"/>
    </source>
</evidence>
<dbReference type="GO" id="GO:0005789">
    <property type="term" value="C:endoplasmic reticulum membrane"/>
    <property type="evidence" value="ECO:0007669"/>
    <property type="project" value="UniProtKB-SubCell"/>
</dbReference>
<organism evidence="11 12">
    <name type="scientific">Linderina pennispora</name>
    <dbReference type="NCBI Taxonomy" id="61395"/>
    <lineage>
        <taxon>Eukaryota</taxon>
        <taxon>Fungi</taxon>
        <taxon>Fungi incertae sedis</taxon>
        <taxon>Zoopagomycota</taxon>
        <taxon>Kickxellomycotina</taxon>
        <taxon>Kickxellomycetes</taxon>
        <taxon>Kickxellales</taxon>
        <taxon>Kickxellaceae</taxon>
        <taxon>Linderina</taxon>
    </lineage>
</organism>